<organism evidence="1 2">
    <name type="scientific">Trifolium medium</name>
    <dbReference type="NCBI Taxonomy" id="97028"/>
    <lineage>
        <taxon>Eukaryota</taxon>
        <taxon>Viridiplantae</taxon>
        <taxon>Streptophyta</taxon>
        <taxon>Embryophyta</taxon>
        <taxon>Tracheophyta</taxon>
        <taxon>Spermatophyta</taxon>
        <taxon>Magnoliopsida</taxon>
        <taxon>eudicotyledons</taxon>
        <taxon>Gunneridae</taxon>
        <taxon>Pentapetalae</taxon>
        <taxon>rosids</taxon>
        <taxon>fabids</taxon>
        <taxon>Fabales</taxon>
        <taxon>Fabaceae</taxon>
        <taxon>Papilionoideae</taxon>
        <taxon>50 kb inversion clade</taxon>
        <taxon>NPAAA clade</taxon>
        <taxon>Hologalegina</taxon>
        <taxon>IRL clade</taxon>
        <taxon>Trifolieae</taxon>
        <taxon>Trifolium</taxon>
    </lineage>
</organism>
<name>A0A392T0U5_9FABA</name>
<protein>
    <submittedName>
        <fullName evidence="1">Carboxy-terminal domain cyclin</fullName>
    </submittedName>
</protein>
<dbReference type="AlphaFoldDB" id="A0A392T0U5"/>
<proteinExistence type="predicted"/>
<evidence type="ECO:0000313" key="1">
    <source>
        <dbReference type="EMBL" id="MCI54007.1"/>
    </source>
</evidence>
<evidence type="ECO:0000313" key="2">
    <source>
        <dbReference type="Proteomes" id="UP000265520"/>
    </source>
</evidence>
<keyword evidence="2" id="KW-1185">Reference proteome</keyword>
<dbReference type="EMBL" id="LXQA010472733">
    <property type="protein sequence ID" value="MCI54007.1"/>
    <property type="molecule type" value="Genomic_DNA"/>
</dbReference>
<accession>A0A392T0U5</accession>
<sequence>METRASKKRSNTNQQPPLVIVPKRQRVVLGEIPDLCFPQYQPAQKLHVRKNPNLNNSATTTLPSLASNLDLDKPVYNKKHIIEP</sequence>
<dbReference type="Proteomes" id="UP000265520">
    <property type="component" value="Unassembled WGS sequence"/>
</dbReference>
<feature type="non-terminal residue" evidence="1">
    <location>
        <position position="84"/>
    </location>
</feature>
<reference evidence="1 2" key="1">
    <citation type="journal article" date="2018" name="Front. Plant Sci.">
        <title>Red Clover (Trifolium pratense) and Zigzag Clover (T. medium) - A Picture of Genomic Similarities and Differences.</title>
        <authorList>
            <person name="Dluhosova J."/>
            <person name="Istvanek J."/>
            <person name="Nedelnik J."/>
            <person name="Repkova J."/>
        </authorList>
    </citation>
    <scope>NUCLEOTIDE SEQUENCE [LARGE SCALE GENOMIC DNA]</scope>
    <source>
        <strain evidence="2">cv. 10/8</strain>
        <tissue evidence="1">Leaf</tissue>
    </source>
</reference>
<comment type="caution">
    <text evidence="1">The sequence shown here is derived from an EMBL/GenBank/DDBJ whole genome shotgun (WGS) entry which is preliminary data.</text>
</comment>